<sequence>MKHILKKYLFEDVYKDINLHQNNQFEFVPVDNLDKSTLARASKSNFVILQTSDSSNLHAFIYNHSGKHITIPMPDLTLVYYDFAYKLNVRRKELSKEMLHKLGDVKTFSETNSDLLYNFYGYSSSCIINLFTTLESFINSLLPVNKNYEQKLKNRTEVYNRDQIQLTFSFYDKINKVLPYFYEGKDYFKKATPKNQHIKNLKELRDMIIHTKSDDNGKSQIEIFKKILNFKYDDTFLAVRDFINFYTNNYVIDCPCNEDF</sequence>
<dbReference type="EMBL" id="VWSG01000008">
    <property type="protein sequence ID" value="KAA5533973.1"/>
    <property type="molecule type" value="Genomic_DNA"/>
</dbReference>
<dbReference type="RefSeq" id="WP_150013402.1">
    <property type="nucleotide sequence ID" value="NZ_VWSG01000008.1"/>
</dbReference>
<evidence type="ECO:0000313" key="2">
    <source>
        <dbReference type="Proteomes" id="UP000325141"/>
    </source>
</evidence>
<dbReference type="AlphaFoldDB" id="A0A5M6CGA4"/>
<reference evidence="1 2" key="1">
    <citation type="submission" date="2019-09" db="EMBL/GenBank/DDBJ databases">
        <title>Genome sequence and assembly of Flavobacterium sp.</title>
        <authorList>
            <person name="Chhetri G."/>
        </authorList>
    </citation>
    <scope>NUCLEOTIDE SEQUENCE [LARGE SCALE GENOMIC DNA]</scope>
    <source>
        <strain evidence="1 2">SNL9</strain>
    </source>
</reference>
<dbReference type="Proteomes" id="UP000325141">
    <property type="component" value="Unassembled WGS sequence"/>
</dbReference>
<gene>
    <name evidence="1" type="ORF">F0460_11610</name>
</gene>
<comment type="caution">
    <text evidence="1">The sequence shown here is derived from an EMBL/GenBank/DDBJ whole genome shotgun (WGS) entry which is preliminary data.</text>
</comment>
<name>A0A5M6CGA4_9FLAO</name>
<proteinExistence type="predicted"/>
<evidence type="ECO:0008006" key="3">
    <source>
        <dbReference type="Google" id="ProtNLM"/>
    </source>
</evidence>
<protein>
    <recommendedName>
        <fullName evidence="3">RiboL-PSP-HEPN domain-containing protein</fullName>
    </recommendedName>
</protein>
<organism evidence="1 2">
    <name type="scientific">Paenimyroides baculatum</name>
    <dbReference type="NCBI Taxonomy" id="2608000"/>
    <lineage>
        <taxon>Bacteria</taxon>
        <taxon>Pseudomonadati</taxon>
        <taxon>Bacteroidota</taxon>
        <taxon>Flavobacteriia</taxon>
        <taxon>Flavobacteriales</taxon>
        <taxon>Flavobacteriaceae</taxon>
        <taxon>Paenimyroides</taxon>
    </lineage>
</organism>
<evidence type="ECO:0000313" key="1">
    <source>
        <dbReference type="EMBL" id="KAA5533973.1"/>
    </source>
</evidence>
<keyword evidence="2" id="KW-1185">Reference proteome</keyword>
<accession>A0A5M6CGA4</accession>